<comment type="cofactor">
    <cofactor evidence="1">
        <name>FAD</name>
        <dbReference type="ChEBI" id="CHEBI:57692"/>
    </cofactor>
</comment>
<proteinExistence type="inferred from homology"/>
<evidence type="ECO:0000256" key="3">
    <source>
        <dbReference type="ARBA" id="ARBA00022630"/>
    </source>
</evidence>
<dbReference type="Gene3D" id="3.50.50.60">
    <property type="entry name" value="FAD/NAD(P)-binding domain"/>
    <property type="match status" value="2"/>
</dbReference>
<dbReference type="InterPro" id="IPR001100">
    <property type="entry name" value="Pyr_nuc-diS_OxRdtase"/>
</dbReference>
<dbReference type="InterPro" id="IPR016156">
    <property type="entry name" value="FAD/NAD-linked_Rdtase_dimer_sf"/>
</dbReference>
<dbReference type="EMBL" id="BAABKD010000011">
    <property type="protein sequence ID" value="GAA5092646.1"/>
    <property type="molecule type" value="Genomic_DNA"/>
</dbReference>
<dbReference type="Proteomes" id="UP001500227">
    <property type="component" value="Unassembled WGS sequence"/>
</dbReference>
<keyword evidence="8" id="KW-1185">Reference proteome</keyword>
<evidence type="ECO:0000313" key="7">
    <source>
        <dbReference type="EMBL" id="GAA5092646.1"/>
    </source>
</evidence>
<keyword evidence="3" id="KW-0285">Flavoprotein</keyword>
<evidence type="ECO:0000259" key="5">
    <source>
        <dbReference type="Pfam" id="PF02852"/>
    </source>
</evidence>
<dbReference type="InterPro" id="IPR036188">
    <property type="entry name" value="FAD/NAD-bd_sf"/>
</dbReference>
<dbReference type="RefSeq" id="WP_300647279.1">
    <property type="nucleotide sequence ID" value="NZ_BAABKD010000011.1"/>
</dbReference>
<evidence type="ECO:0000313" key="8">
    <source>
        <dbReference type="Proteomes" id="UP001500227"/>
    </source>
</evidence>
<evidence type="ECO:0000256" key="1">
    <source>
        <dbReference type="ARBA" id="ARBA00001974"/>
    </source>
</evidence>
<name>A0ABP9MAQ4_9BURK</name>
<dbReference type="PANTHER" id="PTHR43014">
    <property type="entry name" value="MERCURIC REDUCTASE"/>
    <property type="match status" value="1"/>
</dbReference>
<dbReference type="Pfam" id="PF02852">
    <property type="entry name" value="Pyr_redox_dim"/>
    <property type="match status" value="1"/>
</dbReference>
<dbReference type="Gene3D" id="3.30.390.30">
    <property type="match status" value="1"/>
</dbReference>
<dbReference type="SUPFAM" id="SSF51905">
    <property type="entry name" value="FAD/NAD(P)-binding domain"/>
    <property type="match status" value="1"/>
</dbReference>
<dbReference type="PIRSF" id="PIRSF000350">
    <property type="entry name" value="Mercury_reductase_MerA"/>
    <property type="match status" value="1"/>
</dbReference>
<keyword evidence="4" id="KW-0274">FAD</keyword>
<feature type="domain" description="FAD/NAD(P)-binding" evidence="6">
    <location>
        <begin position="7"/>
        <end position="323"/>
    </location>
</feature>
<evidence type="ECO:0000259" key="6">
    <source>
        <dbReference type="Pfam" id="PF07992"/>
    </source>
</evidence>
<comment type="similarity">
    <text evidence="2">Belongs to the class-I pyridine nucleotide-disulfide oxidoreductase family.</text>
</comment>
<dbReference type="InterPro" id="IPR023753">
    <property type="entry name" value="FAD/NAD-binding_dom"/>
</dbReference>
<dbReference type="NCBIfam" id="NF004939">
    <property type="entry name" value="PRK06292.1-1"/>
    <property type="match status" value="1"/>
</dbReference>
<comment type="caution">
    <text evidence="7">The sequence shown here is derived from an EMBL/GenBank/DDBJ whole genome shotgun (WGS) entry which is preliminary data.</text>
</comment>
<gene>
    <name evidence="7" type="ORF">GCM10023337_20270</name>
</gene>
<accession>A0ABP9MAQ4</accession>
<dbReference type="PANTHER" id="PTHR43014:SF4">
    <property type="entry name" value="PYRIDINE NUCLEOTIDE-DISULFIDE OXIDOREDUCTASE RCLA-RELATED"/>
    <property type="match status" value="1"/>
</dbReference>
<sequence length="460" mass="49664">MQKRQADVVIIGAGTAGMTAYRAATRAGKKAILVEGGAFGTTCARVGCMPSKLLIAAADAAHQAQHTSAFGVHVDGTVRIDGKQVMQRVKSERDRFVSFVLSDVEAFPADDKVVGYAKFLDDQTVQVDEHTQIQAQSFVIATGSTSFIPKALLAAGDRLVINDDVFEWEDLPQRIVVVGAGVIGLELGQALSRLGVKTTLLNRSDTVGGITDPEVREAARAAFCCEFALEANATVTATELKDNQVVVHYEQNGQTHHVTADFVLSAAGRIPNVQGLGLENTSAELDEKGMPLFDTETLQIKNTAIFIAGDANNQHPILHEAADDGYQSGMNAAHWPQAPVAVARRAPMGIVFTDPQIMKVGCAYKDLDLARTQIGEVNFANQGRARVMLKNCGRLRVYADKENGRFLGAEMLGPAAEHMAHLLAWCLQMELTIEQMLAMPFYHPVLEEGLRTALRGARVE</sequence>
<dbReference type="InterPro" id="IPR004099">
    <property type="entry name" value="Pyr_nucl-diS_OxRdtase_dimer"/>
</dbReference>
<dbReference type="PRINTS" id="PR00368">
    <property type="entry name" value="FADPNR"/>
</dbReference>
<evidence type="ECO:0000256" key="4">
    <source>
        <dbReference type="ARBA" id="ARBA00022827"/>
    </source>
</evidence>
<protein>
    <submittedName>
        <fullName evidence="7">Dihydrolipoyl dehydrogenase</fullName>
    </submittedName>
</protein>
<dbReference type="SUPFAM" id="SSF55424">
    <property type="entry name" value="FAD/NAD-linked reductases, dimerisation (C-terminal) domain"/>
    <property type="match status" value="1"/>
</dbReference>
<reference evidence="8" key="1">
    <citation type="journal article" date="2019" name="Int. J. Syst. Evol. Microbiol.">
        <title>The Global Catalogue of Microorganisms (GCM) 10K type strain sequencing project: providing services to taxonomists for standard genome sequencing and annotation.</title>
        <authorList>
            <consortium name="The Broad Institute Genomics Platform"/>
            <consortium name="The Broad Institute Genome Sequencing Center for Infectious Disease"/>
            <person name="Wu L."/>
            <person name="Ma J."/>
        </authorList>
    </citation>
    <scope>NUCLEOTIDE SEQUENCE [LARGE SCALE GENOMIC DNA]</scope>
    <source>
        <strain evidence="8">JCM 18423</strain>
    </source>
</reference>
<organism evidence="7 8">
    <name type="scientific">Paenalcaligenes hermetiae</name>
    <dbReference type="NCBI Taxonomy" id="1157987"/>
    <lineage>
        <taxon>Bacteria</taxon>
        <taxon>Pseudomonadati</taxon>
        <taxon>Pseudomonadota</taxon>
        <taxon>Betaproteobacteria</taxon>
        <taxon>Burkholderiales</taxon>
        <taxon>Alcaligenaceae</taxon>
        <taxon>Paenalcaligenes</taxon>
    </lineage>
</organism>
<dbReference type="Pfam" id="PF07992">
    <property type="entry name" value="Pyr_redox_2"/>
    <property type="match status" value="1"/>
</dbReference>
<dbReference type="PRINTS" id="PR00411">
    <property type="entry name" value="PNDRDTASEI"/>
</dbReference>
<evidence type="ECO:0000256" key="2">
    <source>
        <dbReference type="ARBA" id="ARBA00007532"/>
    </source>
</evidence>
<feature type="domain" description="Pyridine nucleotide-disulphide oxidoreductase dimerisation" evidence="5">
    <location>
        <begin position="350"/>
        <end position="453"/>
    </location>
</feature>